<dbReference type="VEuPathDB" id="GiardiaDB:DHA2_152475"/>
<gene>
    <name evidence="1" type="ORF">DHA2_152475</name>
</gene>
<reference evidence="2" key="1">
    <citation type="submission" date="2012-02" db="EMBL/GenBank/DDBJ databases">
        <title>Genome sequencing of Giardia lamblia Genotypes A2 and B isolates (DH and GS) and comparative analysis with the genomes of Genotypes A1 and E (WB and Pig).</title>
        <authorList>
            <person name="Adam R."/>
            <person name="Dahlstrom E."/>
            <person name="Martens C."/>
            <person name="Bruno D."/>
            <person name="Barbian K."/>
            <person name="Porcella S.F."/>
            <person name="Nash T."/>
        </authorList>
    </citation>
    <scope>NUCLEOTIDE SEQUENCE</scope>
    <source>
        <strain evidence="2">DH</strain>
    </source>
</reference>
<dbReference type="GO" id="GO:0032934">
    <property type="term" value="F:sterol binding"/>
    <property type="evidence" value="ECO:0007669"/>
    <property type="project" value="TreeGrafter"/>
</dbReference>
<dbReference type="PANTHER" id="PTHR10972:SF148">
    <property type="entry name" value="OXYSTEROL-BINDING PROTEIN 9"/>
    <property type="match status" value="1"/>
</dbReference>
<dbReference type="SUPFAM" id="SSF144000">
    <property type="entry name" value="Oxysterol-binding protein-like"/>
    <property type="match status" value="1"/>
</dbReference>
<name>V6THE0_GIAIN</name>
<dbReference type="Gene3D" id="2.40.160.120">
    <property type="match status" value="1"/>
</dbReference>
<dbReference type="VEuPathDB" id="GiardiaDB:QR46_4499"/>
<dbReference type="EMBL" id="AHGT01000016">
    <property type="protein sequence ID" value="ESU38156.1"/>
    <property type="molecule type" value="Genomic_DNA"/>
</dbReference>
<dbReference type="PANTHER" id="PTHR10972">
    <property type="entry name" value="OXYSTEROL-BINDING PROTEIN-RELATED"/>
    <property type="match status" value="1"/>
</dbReference>
<protein>
    <recommendedName>
        <fullName evidence="3">Oxysterol-binding protein</fullName>
    </recommendedName>
</protein>
<organism evidence="1 2">
    <name type="scientific">Giardia intestinalis</name>
    <name type="common">Giardia lamblia</name>
    <dbReference type="NCBI Taxonomy" id="5741"/>
    <lineage>
        <taxon>Eukaryota</taxon>
        <taxon>Metamonada</taxon>
        <taxon>Diplomonadida</taxon>
        <taxon>Hexamitidae</taxon>
        <taxon>Giardiinae</taxon>
        <taxon>Giardia</taxon>
    </lineage>
</organism>
<dbReference type="Pfam" id="PF01237">
    <property type="entry name" value="Oxysterol_BP"/>
    <property type="match status" value="1"/>
</dbReference>
<proteinExistence type="predicted"/>
<reference evidence="1 2" key="2">
    <citation type="journal article" date="2013" name="Genome Biol. Evol.">
        <title>Genome sequencing of Giardia lamblia genotypes A2 and B isolates (DH and GS) and comparative analysis with the genomes of genotypes A1 and E (WB and Pig).</title>
        <authorList>
            <person name="Adam R.D."/>
            <person name="Dahlstrom E.W."/>
            <person name="Martens C.A."/>
            <person name="Bruno D.P."/>
            <person name="Barbian K.D."/>
            <person name="Ricklefs S.M."/>
            <person name="Hernandez M.M."/>
            <person name="Narla N.P."/>
            <person name="Patel R.B."/>
            <person name="Porcella S.F."/>
            <person name="Nash T.E."/>
        </authorList>
    </citation>
    <scope>NUCLEOTIDE SEQUENCE [LARGE SCALE GENOMIC DNA]</scope>
    <source>
        <strain evidence="1 2">DH</strain>
    </source>
</reference>
<evidence type="ECO:0000313" key="1">
    <source>
        <dbReference type="EMBL" id="ESU38156.1"/>
    </source>
</evidence>
<comment type="caution">
    <text evidence="1">The sequence shown here is derived from an EMBL/GenBank/DDBJ whole genome shotgun (WGS) entry which is preliminary data.</text>
</comment>
<dbReference type="AlphaFoldDB" id="V6THE0"/>
<dbReference type="VEuPathDB" id="GiardiaDB:GL50581_2718"/>
<dbReference type="Proteomes" id="UP000018320">
    <property type="component" value="Unassembled WGS sequence"/>
</dbReference>
<evidence type="ECO:0008006" key="3">
    <source>
        <dbReference type="Google" id="ProtNLM"/>
    </source>
</evidence>
<accession>V6THE0</accession>
<evidence type="ECO:0000313" key="2">
    <source>
        <dbReference type="Proteomes" id="UP000018320"/>
    </source>
</evidence>
<sequence length="398" mass="44647">MLRKGPNWKFLMSVEDQSTTSTPSISGSRPVSIAASLTSKGGFMITDTELTKAQRALTRECIANFGKSLFGGENIMRRSIPIKKLVWVPMSQIQQLTQQLLSNLSFLQRANLVSGLERFELCVAYVIGCLYPTVVDQHKAFNPIIGECYEDCLLVKQGEDQAKVDVTGEQIANHPPTCLYTLYEDDAGYRIVGGAELVVSIGLNKVKVVRKGINSICFATGNPRRITFEFPTFHLVGLLWGVRWGFFSGELIIRGYDYEENASLSEMCPRIPVLQKSTEHHREDTNTAFECVVRFQRRNNLNNVDGSIMDKNNLQKSFVSGSWTDSLTIGNVRYDIVTSETNICSTFSKKRLPMDGCVREDITTFMADEIDKANLIKTELEERQRNDRALRASGPLKA</sequence>
<dbReference type="InterPro" id="IPR000648">
    <property type="entry name" value="Oxysterol-bd"/>
</dbReference>
<dbReference type="VEuPathDB" id="GiardiaDB:GL50803_0014833"/>
<dbReference type="InterPro" id="IPR037239">
    <property type="entry name" value="OSBP_sf"/>
</dbReference>
<dbReference type="GO" id="GO:0016020">
    <property type="term" value="C:membrane"/>
    <property type="evidence" value="ECO:0007669"/>
    <property type="project" value="TreeGrafter"/>
</dbReference>
<dbReference type="GO" id="GO:0005829">
    <property type="term" value="C:cytosol"/>
    <property type="evidence" value="ECO:0007669"/>
    <property type="project" value="TreeGrafter"/>
</dbReference>